<dbReference type="RefSeq" id="WP_343808112.1">
    <property type="nucleotide sequence ID" value="NZ_BAAAET010000005.1"/>
</dbReference>
<keyword evidence="7" id="KW-1185">Reference proteome</keyword>
<evidence type="ECO:0000256" key="1">
    <source>
        <dbReference type="ARBA" id="ARBA00004613"/>
    </source>
</evidence>
<dbReference type="Gene3D" id="2.60.40.10">
    <property type="entry name" value="Immunoglobulins"/>
    <property type="match status" value="1"/>
</dbReference>
<evidence type="ECO:0000259" key="5">
    <source>
        <dbReference type="Pfam" id="PF17210"/>
    </source>
</evidence>
<dbReference type="EMBL" id="BAAAET010000005">
    <property type="protein sequence ID" value="GAA0700117.1"/>
    <property type="molecule type" value="Genomic_DNA"/>
</dbReference>
<evidence type="ECO:0000256" key="3">
    <source>
        <dbReference type="ARBA" id="ARBA00022729"/>
    </source>
</evidence>
<evidence type="ECO:0000313" key="7">
    <source>
        <dbReference type="Proteomes" id="UP001499915"/>
    </source>
</evidence>
<dbReference type="Proteomes" id="UP001499915">
    <property type="component" value="Unassembled WGS sequence"/>
</dbReference>
<feature type="chain" id="PRO_5045744070" description="SD-repeat containing protein B domain-containing protein" evidence="4">
    <location>
        <begin position="27"/>
        <end position="429"/>
    </location>
</feature>
<organism evidence="6 7">
    <name type="scientific">Marinobacterium maritimum</name>
    <dbReference type="NCBI Taxonomy" id="500162"/>
    <lineage>
        <taxon>Bacteria</taxon>
        <taxon>Pseudomonadati</taxon>
        <taxon>Pseudomonadota</taxon>
        <taxon>Gammaproteobacteria</taxon>
        <taxon>Oceanospirillales</taxon>
        <taxon>Oceanospirillaceae</taxon>
        <taxon>Marinobacterium</taxon>
    </lineage>
</organism>
<proteinExistence type="predicted"/>
<protein>
    <recommendedName>
        <fullName evidence="5">SD-repeat containing protein B domain-containing protein</fullName>
    </recommendedName>
</protein>
<evidence type="ECO:0000256" key="2">
    <source>
        <dbReference type="ARBA" id="ARBA00022525"/>
    </source>
</evidence>
<comment type="subcellular location">
    <subcellularLocation>
        <location evidence="1">Secreted</location>
    </subcellularLocation>
</comment>
<dbReference type="SUPFAM" id="SSF117074">
    <property type="entry name" value="Hypothetical protein PA1324"/>
    <property type="match status" value="1"/>
</dbReference>
<accession>A0ABN1I9V7</accession>
<sequence length="429" mass="46084">MNTSTVKSYKSALSIVGLTLASSALAGPSFEERDISNVGWNLSFQERTYDAEFDSTTFIYSLGVSSGEKALSHWVLGYAGEGNLPAFDFASCVDSSFGLDPTTGTYGLKCDDGQTENSVEQYKIIIKGNVCGTDVDYAVKGGTYYAIGTTTGPGDLCGGPVDSTYSISGVAFVDANGDGMQGIYEPVLNNVTVVLIDVDGNEVVTLTDSDGYYEFTGVYAGSYWVQIPDITDGMSEDFNEQLSLYFKGIVNYNEIALNLSSDSFDNDFGFQLQAQAVLADFDLADSNANGLVFEGTGKTIGFWKHQNAVAIKGKGRAQVDAVTLGAYLTDVEDGWILGKGTFEFGIDAYQEAFDIMKNTSSDSVDLLRKQLLATELNHVAGQGLMGDARQLQDVLIDFAEYVATFSSEFSAAEILDMKDICDLINNTGE</sequence>
<dbReference type="InterPro" id="IPR013783">
    <property type="entry name" value="Ig-like_fold"/>
</dbReference>
<comment type="caution">
    <text evidence="6">The sequence shown here is derived from an EMBL/GenBank/DDBJ whole genome shotgun (WGS) entry which is preliminary data.</text>
</comment>
<gene>
    <name evidence="6" type="ORF">GCM10009104_31260</name>
</gene>
<evidence type="ECO:0000313" key="6">
    <source>
        <dbReference type="EMBL" id="GAA0700117.1"/>
    </source>
</evidence>
<reference evidence="6 7" key="1">
    <citation type="journal article" date="2019" name="Int. J. Syst. Evol. Microbiol.">
        <title>The Global Catalogue of Microorganisms (GCM) 10K type strain sequencing project: providing services to taxonomists for standard genome sequencing and annotation.</title>
        <authorList>
            <consortium name="The Broad Institute Genomics Platform"/>
            <consortium name="The Broad Institute Genome Sequencing Center for Infectious Disease"/>
            <person name="Wu L."/>
            <person name="Ma J."/>
        </authorList>
    </citation>
    <scope>NUCLEOTIDE SEQUENCE [LARGE SCALE GENOMIC DNA]</scope>
    <source>
        <strain evidence="6 7">JCM 15134</strain>
    </source>
</reference>
<feature type="domain" description="SD-repeat containing protein B" evidence="5">
    <location>
        <begin position="167"/>
        <end position="229"/>
    </location>
</feature>
<feature type="signal peptide" evidence="4">
    <location>
        <begin position="1"/>
        <end position="26"/>
    </location>
</feature>
<evidence type="ECO:0000256" key="4">
    <source>
        <dbReference type="SAM" id="SignalP"/>
    </source>
</evidence>
<keyword evidence="2" id="KW-0964">Secreted</keyword>
<name>A0ABN1I9V7_9GAMM</name>
<keyword evidence="3 4" id="KW-0732">Signal</keyword>
<dbReference type="InterPro" id="IPR033764">
    <property type="entry name" value="Sdr_B"/>
</dbReference>
<dbReference type="Pfam" id="PF17210">
    <property type="entry name" value="SdrD_B"/>
    <property type="match status" value="1"/>
</dbReference>